<evidence type="ECO:0000313" key="2">
    <source>
        <dbReference type="EMBL" id="KKN62185.1"/>
    </source>
</evidence>
<dbReference type="AlphaFoldDB" id="A0A0F9S099"/>
<sequence>MGWLVGFCVLLILVGVFMIGIGFHCIMDILGG</sequence>
<organism evidence="2">
    <name type="scientific">marine sediment metagenome</name>
    <dbReference type="NCBI Taxonomy" id="412755"/>
    <lineage>
        <taxon>unclassified sequences</taxon>
        <taxon>metagenomes</taxon>
        <taxon>ecological metagenomes</taxon>
    </lineage>
</organism>
<feature type="transmembrane region" description="Helical" evidence="1">
    <location>
        <begin position="7"/>
        <end position="30"/>
    </location>
</feature>
<gene>
    <name evidence="2" type="ORF">LCGC14_0514640</name>
</gene>
<keyword evidence="1" id="KW-1133">Transmembrane helix</keyword>
<keyword evidence="1" id="KW-0472">Membrane</keyword>
<accession>A0A0F9S099</accession>
<protein>
    <submittedName>
        <fullName evidence="2">Uncharacterized protein</fullName>
    </submittedName>
</protein>
<keyword evidence="1" id="KW-0812">Transmembrane</keyword>
<dbReference type="EMBL" id="LAZR01000633">
    <property type="protein sequence ID" value="KKN62185.1"/>
    <property type="molecule type" value="Genomic_DNA"/>
</dbReference>
<proteinExistence type="predicted"/>
<name>A0A0F9S099_9ZZZZ</name>
<comment type="caution">
    <text evidence="2">The sequence shown here is derived from an EMBL/GenBank/DDBJ whole genome shotgun (WGS) entry which is preliminary data.</text>
</comment>
<reference evidence="2" key="1">
    <citation type="journal article" date="2015" name="Nature">
        <title>Complex archaea that bridge the gap between prokaryotes and eukaryotes.</title>
        <authorList>
            <person name="Spang A."/>
            <person name="Saw J.H."/>
            <person name="Jorgensen S.L."/>
            <person name="Zaremba-Niedzwiedzka K."/>
            <person name="Martijn J."/>
            <person name="Lind A.E."/>
            <person name="van Eijk R."/>
            <person name="Schleper C."/>
            <person name="Guy L."/>
            <person name="Ettema T.J."/>
        </authorList>
    </citation>
    <scope>NUCLEOTIDE SEQUENCE</scope>
</reference>
<evidence type="ECO:0000256" key="1">
    <source>
        <dbReference type="SAM" id="Phobius"/>
    </source>
</evidence>